<keyword evidence="3 6" id="KW-0812">Transmembrane</keyword>
<evidence type="ECO:0000256" key="2">
    <source>
        <dbReference type="ARBA" id="ARBA00009399"/>
    </source>
</evidence>
<keyword evidence="5 6" id="KW-0472">Membrane</keyword>
<dbReference type="AlphaFoldDB" id="A0A1X4NCG4"/>
<evidence type="ECO:0000313" key="9">
    <source>
        <dbReference type="Proteomes" id="UP000193926"/>
    </source>
</evidence>
<dbReference type="Pfam" id="PF04138">
    <property type="entry name" value="GtrA_DPMS_TM"/>
    <property type="match status" value="1"/>
</dbReference>
<protein>
    <recommendedName>
        <fullName evidence="7">GtrA/DPMS transmembrane domain-containing protein</fullName>
    </recommendedName>
</protein>
<proteinExistence type="inferred from homology"/>
<keyword evidence="9" id="KW-1185">Reference proteome</keyword>
<evidence type="ECO:0000256" key="5">
    <source>
        <dbReference type="ARBA" id="ARBA00023136"/>
    </source>
</evidence>
<reference evidence="8 9" key="1">
    <citation type="submission" date="2014-03" db="EMBL/GenBank/DDBJ databases">
        <title>The draft genome sequence of Marivita geojedonensis KCTC 23882.</title>
        <authorList>
            <person name="Lai Q."/>
            <person name="Shao Z."/>
        </authorList>
    </citation>
    <scope>NUCLEOTIDE SEQUENCE [LARGE SCALE GENOMIC DNA]</scope>
    <source>
        <strain evidence="8 9">DPG-138</strain>
    </source>
</reference>
<accession>A0A1X4NCG4</accession>
<evidence type="ECO:0000259" key="7">
    <source>
        <dbReference type="Pfam" id="PF04138"/>
    </source>
</evidence>
<evidence type="ECO:0000256" key="3">
    <source>
        <dbReference type="ARBA" id="ARBA00022692"/>
    </source>
</evidence>
<feature type="domain" description="GtrA/DPMS transmembrane" evidence="7">
    <location>
        <begin position="21"/>
        <end position="152"/>
    </location>
</feature>
<dbReference type="GO" id="GO:0005886">
    <property type="term" value="C:plasma membrane"/>
    <property type="evidence" value="ECO:0007669"/>
    <property type="project" value="TreeGrafter"/>
</dbReference>
<comment type="subcellular location">
    <subcellularLocation>
        <location evidence="1">Membrane</location>
        <topology evidence="1">Multi-pass membrane protein</topology>
    </subcellularLocation>
</comment>
<keyword evidence="4 6" id="KW-1133">Transmembrane helix</keyword>
<dbReference type="PANTHER" id="PTHR38459">
    <property type="entry name" value="PROPHAGE BACTOPRENOL-LINKED GLUCOSE TRANSLOCASE HOMOLOG"/>
    <property type="match status" value="1"/>
</dbReference>
<feature type="transmembrane region" description="Helical" evidence="6">
    <location>
        <begin position="131"/>
        <end position="148"/>
    </location>
</feature>
<evidence type="ECO:0000313" key="8">
    <source>
        <dbReference type="EMBL" id="OSQ44335.1"/>
    </source>
</evidence>
<evidence type="ECO:0000256" key="4">
    <source>
        <dbReference type="ARBA" id="ARBA00022989"/>
    </source>
</evidence>
<dbReference type="InterPro" id="IPR051401">
    <property type="entry name" value="GtrA_CellWall_Glycosyl"/>
</dbReference>
<dbReference type="InterPro" id="IPR007267">
    <property type="entry name" value="GtrA_DPMS_TM"/>
</dbReference>
<feature type="transmembrane region" description="Helical" evidence="6">
    <location>
        <begin position="89"/>
        <end position="111"/>
    </location>
</feature>
<dbReference type="GO" id="GO:0000271">
    <property type="term" value="P:polysaccharide biosynthetic process"/>
    <property type="evidence" value="ECO:0007669"/>
    <property type="project" value="InterPro"/>
</dbReference>
<dbReference type="EMBL" id="JFKC01000031">
    <property type="protein sequence ID" value="OSQ44335.1"/>
    <property type="molecule type" value="Genomic_DNA"/>
</dbReference>
<gene>
    <name evidence="8" type="ORF">MGEO_19175</name>
</gene>
<dbReference type="OrthoDB" id="7060875at2"/>
<evidence type="ECO:0000256" key="1">
    <source>
        <dbReference type="ARBA" id="ARBA00004141"/>
    </source>
</evidence>
<feature type="transmembrane region" description="Helical" evidence="6">
    <location>
        <begin position="50"/>
        <end position="68"/>
    </location>
</feature>
<comment type="similarity">
    <text evidence="2">Belongs to the GtrA family.</text>
</comment>
<dbReference type="STRING" id="1123756.MGEO_19175"/>
<comment type="caution">
    <text evidence="8">The sequence shown here is derived from an EMBL/GenBank/DDBJ whole genome shotgun (WGS) entry which is preliminary data.</text>
</comment>
<evidence type="ECO:0000256" key="6">
    <source>
        <dbReference type="SAM" id="Phobius"/>
    </source>
</evidence>
<organism evidence="8 9">
    <name type="scientific">Marivita geojedonensis</name>
    <dbReference type="NCBI Taxonomy" id="1123756"/>
    <lineage>
        <taxon>Bacteria</taxon>
        <taxon>Pseudomonadati</taxon>
        <taxon>Pseudomonadota</taxon>
        <taxon>Alphaproteobacteria</taxon>
        <taxon>Rhodobacterales</taxon>
        <taxon>Roseobacteraceae</taxon>
        <taxon>Marivita</taxon>
    </lineage>
</organism>
<feature type="transmembrane region" description="Helical" evidence="6">
    <location>
        <begin position="22"/>
        <end position="44"/>
    </location>
</feature>
<name>A0A1X4NCG4_9RHOB</name>
<dbReference type="RefSeq" id="WP_085641370.1">
    <property type="nucleotide sequence ID" value="NZ_JFKC01000031.1"/>
</dbReference>
<dbReference type="PANTHER" id="PTHR38459:SF1">
    <property type="entry name" value="PROPHAGE BACTOPRENOL-LINKED GLUCOSE TRANSLOCASE HOMOLOG"/>
    <property type="match status" value="1"/>
</dbReference>
<dbReference type="Proteomes" id="UP000193926">
    <property type="component" value="Unassembled WGS sequence"/>
</dbReference>
<sequence>MAEVLSFFDQTMSRGWVLFIRFLIFSGSAALVNFLTGQLLYGVFGLIDGTQYAISVATAFLLGMLVSYTLHRRFTFPPSGRRRREEIRVFFFVSIGGLLLTTSIAQSLFTGAAGALTTVSRHLPVQLQPETLAHLVAIGLTAFYSFFAHRDLSFRRTPTPLQTQSADTHK</sequence>